<dbReference type="SUPFAM" id="SSF140931">
    <property type="entry name" value="Fic-like"/>
    <property type="match status" value="1"/>
</dbReference>
<accession>A0A1V5ZIF1</accession>
<evidence type="ECO:0000313" key="5">
    <source>
        <dbReference type="EMBL" id="OQB39947.1"/>
    </source>
</evidence>
<dbReference type="PROSITE" id="PS51459">
    <property type="entry name" value="FIDO"/>
    <property type="match status" value="1"/>
</dbReference>
<name>A0A1V5ZIF1_9BACT</name>
<evidence type="ECO:0000256" key="2">
    <source>
        <dbReference type="PIRSR" id="PIRSR640198-2"/>
    </source>
</evidence>
<sequence>MDKFINPLYMTKTDLIYRAETNENPEEIWNKLQRWRRENGVNILLKDQKKNNFFFVITNELKKKVVEIDDLARSNIFEQLDEKSKIEMIRNAQEDEAFYSSIIEGAHTTKQRTKEMVENKVMPKTKDEKMVLNNYHALMYILENLHKEIDEKTILDIYEIVKKDTLEEENISKGYRDGQNYVSSMEQIIYNPPEAEEVKWMMSDLIQFINNDDDKRIHTIIKALVIHFYFVYIHPFYDGNGRTARALTYMYLLKNGYQFFKFFSISSILKEYRTKYYKSIKNVEDYDNDVTYFILFNLEILEKSIRKVSNDFKNQYLLKIISERIEKKGLELNERQKKL</sequence>
<evidence type="ECO:0000259" key="4">
    <source>
        <dbReference type="PROSITE" id="PS51459"/>
    </source>
</evidence>
<keyword evidence="5" id="KW-0548">Nucleotidyltransferase</keyword>
<organism evidence="5">
    <name type="scientific">candidate division CPR1 bacterium ADurb.Bin160</name>
    <dbReference type="NCBI Taxonomy" id="1852826"/>
    <lineage>
        <taxon>Bacteria</taxon>
        <taxon>candidate division CPR1</taxon>
    </lineage>
</organism>
<dbReference type="InterPro" id="IPR036597">
    <property type="entry name" value="Fido-like_dom_sf"/>
</dbReference>
<dbReference type="EC" id="2.7.7.-" evidence="5"/>
<dbReference type="InterPro" id="IPR003812">
    <property type="entry name" value="Fido"/>
</dbReference>
<comment type="caution">
    <text evidence="5">The sequence shown here is derived from an EMBL/GenBank/DDBJ whole genome shotgun (WGS) entry which is preliminary data.</text>
</comment>
<dbReference type="PANTHER" id="PTHR13504:SF38">
    <property type="entry name" value="FIDO DOMAIN-CONTAINING PROTEIN"/>
    <property type="match status" value="1"/>
</dbReference>
<feature type="site" description="Important for autoinhibition of adenylyltransferase activity" evidence="3">
    <location>
        <position position="104"/>
    </location>
</feature>
<dbReference type="PANTHER" id="PTHR13504">
    <property type="entry name" value="FIDO DOMAIN-CONTAINING PROTEIN DDB_G0283145"/>
    <property type="match status" value="1"/>
</dbReference>
<keyword evidence="5" id="KW-0808">Transferase</keyword>
<keyword evidence="2" id="KW-0067">ATP-binding</keyword>
<dbReference type="AlphaFoldDB" id="A0A1V5ZIF1"/>
<feature type="binding site" evidence="2">
    <location>
        <begin position="276"/>
        <end position="277"/>
    </location>
    <ligand>
        <name>ATP</name>
        <dbReference type="ChEBI" id="CHEBI:30616"/>
    </ligand>
</feature>
<gene>
    <name evidence="5" type="ORF">BWY04_01490</name>
</gene>
<evidence type="ECO:0000256" key="3">
    <source>
        <dbReference type="PIRSR" id="PIRSR640198-3"/>
    </source>
</evidence>
<protein>
    <submittedName>
        <fullName evidence="5">Adenosine monophosphate-protein transferase SoFic</fullName>
        <ecNumber evidence="5">2.7.7.-</ecNumber>
    </submittedName>
</protein>
<dbReference type="EMBL" id="MWDB01000065">
    <property type="protein sequence ID" value="OQB39947.1"/>
    <property type="molecule type" value="Genomic_DNA"/>
</dbReference>
<feature type="domain" description="Fido" evidence="4">
    <location>
        <begin position="149"/>
        <end position="299"/>
    </location>
</feature>
<dbReference type="Gene3D" id="1.10.3290.10">
    <property type="entry name" value="Fido-like domain"/>
    <property type="match status" value="1"/>
</dbReference>
<feature type="active site" evidence="1">
    <location>
        <position position="234"/>
    </location>
</feature>
<evidence type="ECO:0000256" key="1">
    <source>
        <dbReference type="PIRSR" id="PIRSR640198-1"/>
    </source>
</evidence>
<keyword evidence="2" id="KW-0547">Nucleotide-binding</keyword>
<feature type="binding site" evidence="2">
    <location>
        <begin position="238"/>
        <end position="245"/>
    </location>
    <ligand>
        <name>ATP</name>
        <dbReference type="ChEBI" id="CHEBI:30616"/>
    </ligand>
</feature>
<dbReference type="InterPro" id="IPR040198">
    <property type="entry name" value="Fido_containing"/>
</dbReference>
<dbReference type="GO" id="GO:0005524">
    <property type="term" value="F:ATP binding"/>
    <property type="evidence" value="ECO:0007669"/>
    <property type="project" value="UniProtKB-KW"/>
</dbReference>
<dbReference type="Proteomes" id="UP000485621">
    <property type="component" value="Unassembled WGS sequence"/>
</dbReference>
<reference evidence="5" key="1">
    <citation type="submission" date="2017-02" db="EMBL/GenBank/DDBJ databases">
        <title>Delving into the versatile metabolic prowess of the omnipresent phylum Bacteroidetes.</title>
        <authorList>
            <person name="Nobu M.K."/>
            <person name="Mei R."/>
            <person name="Narihiro T."/>
            <person name="Kuroda K."/>
            <person name="Liu W.-T."/>
        </authorList>
    </citation>
    <scope>NUCLEOTIDE SEQUENCE</scope>
    <source>
        <strain evidence="5">ADurb.Bin160</strain>
    </source>
</reference>
<proteinExistence type="predicted"/>
<dbReference type="GO" id="GO:0016779">
    <property type="term" value="F:nucleotidyltransferase activity"/>
    <property type="evidence" value="ECO:0007669"/>
    <property type="project" value="UniProtKB-KW"/>
</dbReference>
<dbReference type="Pfam" id="PF02661">
    <property type="entry name" value="Fic"/>
    <property type="match status" value="1"/>
</dbReference>